<dbReference type="GeneID" id="10326913"/>
<dbReference type="EMBL" id="GU071095">
    <property type="protein sequence ID" value="ADO97345.1"/>
    <property type="molecule type" value="Genomic_DNA"/>
</dbReference>
<evidence type="ECO:0000259" key="2">
    <source>
        <dbReference type="Pfam" id="PF08994"/>
    </source>
</evidence>
<evidence type="ECO:0000313" key="4">
    <source>
        <dbReference type="Proteomes" id="UP000006524"/>
    </source>
</evidence>
<keyword evidence="3" id="KW-0378">Hydrolase</keyword>
<reference evidence="3 4" key="1">
    <citation type="journal article" date="2010" name="Environ. Microbiol.">
        <title>Genomic analysis of oceanic cyanobacterial myoviruses compared with T4-like myoviruses from diverse hosts and environments.</title>
        <authorList>
            <person name="Sullivan M.B."/>
            <person name="Huang K.H."/>
            <person name="Ignacio-Espinoza J.C."/>
            <person name="Berlin A.M."/>
            <person name="Kelly L."/>
            <person name="Weigele P.R."/>
            <person name="DeFrancesco A.S."/>
            <person name="Kern S.E."/>
            <person name="Thompson L.R."/>
            <person name="Young S."/>
            <person name="Yandava C."/>
            <person name="Fu R."/>
            <person name="Krastins B."/>
            <person name="Chase M."/>
            <person name="Sarracino D."/>
            <person name="Osburne M.S."/>
            <person name="Henn M.R."/>
            <person name="Chisholm S.W."/>
        </authorList>
    </citation>
    <scope>NUCLEOTIDE SEQUENCE [LARGE SCALE GENOMIC DNA]</scope>
    <source>
        <strain evidence="3">8017-1</strain>
    </source>
</reference>
<proteinExistence type="inferred from homology"/>
<dbReference type="OrthoDB" id="7067at10239"/>
<sequence>MMPFDAYKQYLSLKNHFTKEKYDYHKYCGKIRATVKSFYKRKDRFWFEKLARNKSDREVIEFFVSNFVTCTDPGKLWIGEMIREGEGRYTSWKRRTQSLSYVFKQEMESVLADRDINSAFASTNGHSPMLKGYLSGDISLETMVICDKILGYRTDYDKTLTDPVWETVSMRMRKYSPFLNIDVFHYKNILKEMVHGT</sequence>
<gene>
    <name evidence="3" type="primary">gp59</name>
    <name evidence="3" type="ORF">SSM2_001</name>
</gene>
<dbReference type="SUPFAM" id="SSF48493">
    <property type="entry name" value="gene 59 helicase assembly protein"/>
    <property type="match status" value="1"/>
</dbReference>
<dbReference type="InterPro" id="IPR037082">
    <property type="entry name" value="Phage_T4_Gp59_C_sf"/>
</dbReference>
<dbReference type="InterPro" id="IPR015086">
    <property type="entry name" value="Phage_T4_Gp59_C"/>
</dbReference>
<dbReference type="GO" id="GO:0004386">
    <property type="term" value="F:helicase activity"/>
    <property type="evidence" value="ECO:0007669"/>
    <property type="project" value="UniProtKB-KW"/>
</dbReference>
<keyword evidence="3" id="KW-0067">ATP-binding</keyword>
<dbReference type="Gene3D" id="1.10.8.60">
    <property type="match status" value="1"/>
</dbReference>
<dbReference type="Gene3D" id="1.10.220.50">
    <property type="entry name" value="Bacteriophage T4, Gp59, helicase assembly protein, C-terminal domain"/>
    <property type="match status" value="1"/>
</dbReference>
<dbReference type="InterPro" id="IPR008944">
    <property type="entry name" value="Phage_T4_Gp59"/>
</dbReference>
<dbReference type="Pfam" id="PF08993">
    <property type="entry name" value="T4_Gp59_N"/>
    <property type="match status" value="1"/>
</dbReference>
<accession>E3SIP7</accession>
<name>E3SIP7_9CAUD</name>
<dbReference type="HAMAP" id="MF_04156">
    <property type="entry name" value="HELIC_LOADER_T4"/>
    <property type="match status" value="1"/>
</dbReference>
<dbReference type="RefSeq" id="YP_004322159.1">
    <property type="nucleotide sequence ID" value="NC_015279.1"/>
</dbReference>
<evidence type="ECO:0000313" key="3">
    <source>
        <dbReference type="EMBL" id="ADO97345.1"/>
    </source>
</evidence>
<dbReference type="Proteomes" id="UP000006524">
    <property type="component" value="Segment"/>
</dbReference>
<keyword evidence="4" id="KW-1185">Reference proteome</keyword>
<dbReference type="KEGG" id="vg:10326913"/>
<feature type="domain" description="Bacteriophage T4 Gp59 helicase assembly protein N-terminal" evidence="1">
    <location>
        <begin position="6"/>
        <end position="72"/>
    </location>
</feature>
<keyword evidence="3" id="KW-0547">Nucleotide-binding</keyword>
<organism evidence="3 4">
    <name type="scientific">Synechococcus phage S-SM2</name>
    <dbReference type="NCBI Taxonomy" id="444860"/>
    <lineage>
        <taxon>Viruses</taxon>
        <taxon>Duplodnaviria</taxon>
        <taxon>Heunggongvirae</taxon>
        <taxon>Uroviricota</taxon>
        <taxon>Caudoviricetes</taxon>
        <taxon>Pantevenvirales</taxon>
        <taxon>Kyanoviridae</taxon>
        <taxon>Nilusvirus</taxon>
        <taxon>Nilusvirus ssm2</taxon>
    </lineage>
</organism>
<evidence type="ECO:0000259" key="1">
    <source>
        <dbReference type="Pfam" id="PF08993"/>
    </source>
</evidence>
<dbReference type="InterPro" id="IPR015085">
    <property type="entry name" value="Phage_T4_Gp59_N"/>
</dbReference>
<dbReference type="Pfam" id="PF08994">
    <property type="entry name" value="T4_Gp59_C"/>
    <property type="match status" value="1"/>
</dbReference>
<feature type="domain" description="Bacteriophage T4 Gp59 helicase assembly protein C-terminal" evidence="2">
    <location>
        <begin position="127"/>
        <end position="194"/>
    </location>
</feature>
<dbReference type="InterPro" id="IPR023197">
    <property type="entry name" value="Phage_T4_Gp59_dom_sf"/>
</dbReference>
<protein>
    <submittedName>
        <fullName evidence="3">Loader of gp41 DNA helicase</fullName>
    </submittedName>
</protein>
<keyword evidence="3" id="KW-0347">Helicase</keyword>